<evidence type="ECO:0000256" key="4">
    <source>
        <dbReference type="ARBA" id="ARBA00022553"/>
    </source>
</evidence>
<comment type="catalytic activity">
    <reaction evidence="9">
        <text>L-threonyl-[protein] + ATP = O-phospho-L-threonyl-[protein] + ADP + H(+)</text>
        <dbReference type="Rhea" id="RHEA:46608"/>
        <dbReference type="Rhea" id="RHEA-COMP:11060"/>
        <dbReference type="Rhea" id="RHEA-COMP:11605"/>
        <dbReference type="ChEBI" id="CHEBI:15378"/>
        <dbReference type="ChEBI" id="CHEBI:30013"/>
        <dbReference type="ChEBI" id="CHEBI:30616"/>
        <dbReference type="ChEBI" id="CHEBI:61977"/>
        <dbReference type="ChEBI" id="CHEBI:456216"/>
        <dbReference type="EC" id="2.7.11.1"/>
    </reaction>
</comment>
<dbReference type="Pfam" id="PF00780">
    <property type="entry name" value="CNH"/>
    <property type="match status" value="1"/>
</dbReference>
<evidence type="ECO:0000256" key="13">
    <source>
        <dbReference type="SAM" id="MobiDB-lite"/>
    </source>
</evidence>
<dbReference type="InterPro" id="IPR011009">
    <property type="entry name" value="Kinase-like_dom_sf"/>
</dbReference>
<dbReference type="InterPro" id="IPR001180">
    <property type="entry name" value="CNH_dom"/>
</dbReference>
<dbReference type="CDD" id="cd06613">
    <property type="entry name" value="STKc_MAP4K3_like"/>
    <property type="match status" value="1"/>
</dbReference>
<feature type="domain" description="CNH" evidence="15">
    <location>
        <begin position="480"/>
        <end position="822"/>
    </location>
</feature>
<feature type="compositionally biased region" description="Acidic residues" evidence="13">
    <location>
        <begin position="375"/>
        <end position="394"/>
    </location>
</feature>
<comment type="catalytic activity">
    <reaction evidence="9">
        <text>L-seryl-[protein] + ATP = O-phospho-L-seryl-[protein] + ADP + H(+)</text>
        <dbReference type="Rhea" id="RHEA:17989"/>
        <dbReference type="Rhea" id="RHEA-COMP:9863"/>
        <dbReference type="Rhea" id="RHEA-COMP:11604"/>
        <dbReference type="ChEBI" id="CHEBI:15378"/>
        <dbReference type="ChEBI" id="CHEBI:29999"/>
        <dbReference type="ChEBI" id="CHEBI:30616"/>
        <dbReference type="ChEBI" id="CHEBI:83421"/>
        <dbReference type="ChEBI" id="CHEBI:456216"/>
        <dbReference type="EC" id="2.7.11.1"/>
    </reaction>
</comment>
<reference evidence="17" key="1">
    <citation type="submission" date="2022-11" db="UniProtKB">
        <authorList>
            <consortium name="WormBaseParasite"/>
        </authorList>
    </citation>
    <scope>IDENTIFICATION</scope>
</reference>
<dbReference type="PANTHER" id="PTHR48012">
    <property type="entry name" value="STERILE20-LIKE KINASE, ISOFORM B-RELATED"/>
    <property type="match status" value="1"/>
</dbReference>
<evidence type="ECO:0000256" key="1">
    <source>
        <dbReference type="ARBA" id="ARBA00001946"/>
    </source>
</evidence>
<evidence type="ECO:0000256" key="10">
    <source>
        <dbReference type="PIRSR" id="PIRSR038172-1"/>
    </source>
</evidence>
<keyword evidence="16" id="KW-1185">Reference proteome</keyword>
<dbReference type="GO" id="GO:0008349">
    <property type="term" value="F:MAP kinase kinase kinase kinase activity"/>
    <property type="evidence" value="ECO:0007669"/>
    <property type="project" value="InterPro"/>
</dbReference>
<dbReference type="SUPFAM" id="SSF56112">
    <property type="entry name" value="Protein kinase-like (PK-like)"/>
    <property type="match status" value="1"/>
</dbReference>
<feature type="binding site" evidence="11 12">
    <location>
        <position position="43"/>
    </location>
    <ligand>
        <name>ATP</name>
        <dbReference type="ChEBI" id="CHEBI:30616"/>
    </ligand>
</feature>
<feature type="domain" description="Protein kinase" evidence="14">
    <location>
        <begin position="14"/>
        <end position="272"/>
    </location>
</feature>
<evidence type="ECO:0000256" key="3">
    <source>
        <dbReference type="ARBA" id="ARBA00022527"/>
    </source>
</evidence>
<keyword evidence="5 9" id="KW-0808">Transferase</keyword>
<organism evidence="16 17">
    <name type="scientific">Ditylenchus dipsaci</name>
    <dbReference type="NCBI Taxonomy" id="166011"/>
    <lineage>
        <taxon>Eukaryota</taxon>
        <taxon>Metazoa</taxon>
        <taxon>Ecdysozoa</taxon>
        <taxon>Nematoda</taxon>
        <taxon>Chromadorea</taxon>
        <taxon>Rhabditida</taxon>
        <taxon>Tylenchina</taxon>
        <taxon>Tylenchomorpha</taxon>
        <taxon>Sphaerularioidea</taxon>
        <taxon>Anguinidae</taxon>
        <taxon>Anguininae</taxon>
        <taxon>Ditylenchus</taxon>
    </lineage>
</organism>
<dbReference type="Proteomes" id="UP000887574">
    <property type="component" value="Unplaced"/>
</dbReference>
<proteinExistence type="inferred from homology"/>
<keyword evidence="4" id="KW-0597">Phosphoprotein</keyword>
<name>A0A915ENJ5_9BILA</name>
<dbReference type="GO" id="GO:0005524">
    <property type="term" value="F:ATP binding"/>
    <property type="evidence" value="ECO:0007669"/>
    <property type="project" value="UniProtKB-UniRule"/>
</dbReference>
<dbReference type="PIRSF" id="PIRSF038172">
    <property type="entry name" value="MAPKKKK"/>
    <property type="match status" value="1"/>
</dbReference>
<comment type="cofactor">
    <cofactor evidence="1 9">
        <name>Mg(2+)</name>
        <dbReference type="ChEBI" id="CHEBI:18420"/>
    </cofactor>
</comment>
<evidence type="ECO:0000256" key="12">
    <source>
        <dbReference type="PROSITE-ProRule" id="PRU10141"/>
    </source>
</evidence>
<evidence type="ECO:0000256" key="7">
    <source>
        <dbReference type="ARBA" id="ARBA00022777"/>
    </source>
</evidence>
<evidence type="ECO:0000256" key="5">
    <source>
        <dbReference type="ARBA" id="ARBA00022679"/>
    </source>
</evidence>
<feature type="compositionally biased region" description="Polar residues" evidence="13">
    <location>
        <begin position="401"/>
        <end position="412"/>
    </location>
</feature>
<dbReference type="WBParaSite" id="jg7806.1">
    <property type="protein sequence ID" value="jg7806.1"/>
    <property type="gene ID" value="jg7806"/>
</dbReference>
<keyword evidence="3 9" id="KW-0723">Serine/threonine-protein kinase</keyword>
<dbReference type="Gene3D" id="1.10.510.10">
    <property type="entry name" value="Transferase(Phosphotransferase) domain 1"/>
    <property type="match status" value="1"/>
</dbReference>
<evidence type="ECO:0000313" key="17">
    <source>
        <dbReference type="WBParaSite" id="jg7806.1"/>
    </source>
</evidence>
<dbReference type="PROSITE" id="PS50011">
    <property type="entry name" value="PROTEIN_KINASE_DOM"/>
    <property type="match status" value="1"/>
</dbReference>
<dbReference type="Pfam" id="PF00069">
    <property type="entry name" value="Pkinase"/>
    <property type="match status" value="1"/>
</dbReference>
<protein>
    <recommendedName>
        <fullName evidence="9">Mitogen-activated protein kinase kinase kinase kinase</fullName>
        <ecNumber evidence="9">2.7.11.1</ecNumber>
    </recommendedName>
</protein>
<keyword evidence="7 9" id="KW-0418">Kinase</keyword>
<feature type="binding site" evidence="11">
    <location>
        <begin position="20"/>
        <end position="28"/>
    </location>
    <ligand>
        <name>ATP</name>
        <dbReference type="ChEBI" id="CHEBI:30616"/>
    </ligand>
</feature>
<keyword evidence="8 9" id="KW-0067">ATP-binding</keyword>
<evidence type="ECO:0000259" key="15">
    <source>
        <dbReference type="PROSITE" id="PS50219"/>
    </source>
</evidence>
<feature type="region of interest" description="Disordered" evidence="13">
    <location>
        <begin position="833"/>
        <end position="862"/>
    </location>
</feature>
<sequence length="882" mass="99138">MNGVIKRSDPTDDYELLQRVGSGTYGEVYKARHIRKGDLAAVKVVKLEAGDNFTAIQQEILVLMDCRHPNIISYYGSYLRRDRLWIVMEYCSGGSLQDIYQMTGPLTELQIAFVCRETLKGLQYLHFRGKVHRDVKGPNILLTHSGDIKLADFGVAAQITATIGKRKSFIGTPYWMAPEVANVEQRGGYGVECDVWAVGITAIELAELQPPLFDLHPMQVLYLMTKSNYKVPKLKDKKKWSPTFHEFVKLCLTKNPKKRPSPEKLLNTHPFVVGSLSSRLTRELLDRVNNPDSGRNRPVSCHNLSTSIEEAFKSERENQRISAPPGEIEFSVQRRLPSYSEDRTLPAKEEHEGELILPDLIPSHSLLDETTGTTEDNEMDAAEDEEEFESINDEGPDRSRLQSQLQINNNKLRPTKSDRSMSLGGSAISRNGPNFPFVKKRNPLNGHAPLAARPLTCFGLVPTPQVSMGACFFNIFHECKPKVNCCASWTHPANQKQYLIVGAEEGIFTLDLCELHDNSLSLIHERRCTWLYVINDVMIAMQGKTPYLYRHDILQLVQQQLITQKITKQMTKVPEKLKPAIPRMFLTTVRLPETRDCFKCCVERSVTNANLYMGCAVPNAVLLFQWYEPLSRFIMMKRVDLERLPSSPQLQPFSLIFGSAASNADFPLVCIGAYKNTEISGKLDFHLVDFNDTGKIEHFLARSENAADLFNSSTLRPYKGKLVSGAHKLEVAAMKQLDRDTLFIAAGNRILITDMDGLEKVTDLMTTSFTFDFNIDYAVALPDSVLAFHKHGVQGRSFFRGFVTQDLEDTSKNYQVIGSDSMIVLKSTRPLQHHPSATTLSSDSIITNEDHPNPNMDTAMGPEECSTDLCVLTGHVSTLTPP</sequence>
<evidence type="ECO:0000256" key="8">
    <source>
        <dbReference type="ARBA" id="ARBA00022840"/>
    </source>
</evidence>
<dbReference type="InterPro" id="IPR000719">
    <property type="entry name" value="Prot_kinase_dom"/>
</dbReference>
<evidence type="ECO:0000259" key="14">
    <source>
        <dbReference type="PROSITE" id="PS50011"/>
    </source>
</evidence>
<dbReference type="FunFam" id="1.10.510.10:FF:000031">
    <property type="entry name" value="Mitogen-activated protein kinase kinase kinase kinase"/>
    <property type="match status" value="1"/>
</dbReference>
<dbReference type="SMART" id="SM00220">
    <property type="entry name" value="S_TKc"/>
    <property type="match status" value="1"/>
</dbReference>
<dbReference type="SMART" id="SM00036">
    <property type="entry name" value="CNH"/>
    <property type="match status" value="1"/>
</dbReference>
<evidence type="ECO:0000313" key="16">
    <source>
        <dbReference type="Proteomes" id="UP000887574"/>
    </source>
</evidence>
<comment type="function">
    <text evidence="9">Serine/threonine kinase that plays a role in the response to environmental stress. Appears to act upstream of the JUN N-terminal pathway.</text>
</comment>
<dbReference type="EC" id="2.7.11.1" evidence="9"/>
<evidence type="ECO:0000256" key="2">
    <source>
        <dbReference type="ARBA" id="ARBA00008874"/>
    </source>
</evidence>
<comment type="similarity">
    <text evidence="2 9">Belongs to the protein kinase superfamily. STE Ser/Thr protein kinase family. STE20 subfamily.</text>
</comment>
<dbReference type="PROSITE" id="PS00107">
    <property type="entry name" value="PROTEIN_KINASE_ATP"/>
    <property type="match status" value="1"/>
</dbReference>
<evidence type="ECO:0000256" key="6">
    <source>
        <dbReference type="ARBA" id="ARBA00022741"/>
    </source>
</evidence>
<dbReference type="InterPro" id="IPR050629">
    <property type="entry name" value="STE20/SPS1-PAK"/>
</dbReference>
<feature type="active site" description="Proton acceptor" evidence="10">
    <location>
        <position position="134"/>
    </location>
</feature>
<dbReference type="InterPro" id="IPR017441">
    <property type="entry name" value="Protein_kinase_ATP_BS"/>
</dbReference>
<feature type="region of interest" description="Disordered" evidence="13">
    <location>
        <begin position="343"/>
        <end position="428"/>
    </location>
</feature>
<dbReference type="GO" id="GO:0005737">
    <property type="term" value="C:cytoplasm"/>
    <property type="evidence" value="ECO:0007669"/>
    <property type="project" value="TreeGrafter"/>
</dbReference>
<keyword evidence="6 9" id="KW-0547">Nucleotide-binding</keyword>
<feature type="compositionally biased region" description="Basic and acidic residues" evidence="13">
    <location>
        <begin position="343"/>
        <end position="354"/>
    </location>
</feature>
<feature type="compositionally biased region" description="Polar residues" evidence="13">
    <location>
        <begin position="835"/>
        <end position="847"/>
    </location>
</feature>
<accession>A0A915ENJ5</accession>
<dbReference type="PROSITE" id="PS50219">
    <property type="entry name" value="CNH"/>
    <property type="match status" value="1"/>
</dbReference>
<evidence type="ECO:0000256" key="9">
    <source>
        <dbReference type="PIRNR" id="PIRNR038172"/>
    </source>
</evidence>
<evidence type="ECO:0000256" key="11">
    <source>
        <dbReference type="PIRSR" id="PIRSR038172-2"/>
    </source>
</evidence>
<dbReference type="AlphaFoldDB" id="A0A915ENJ5"/>
<dbReference type="PANTHER" id="PTHR48012:SF18">
    <property type="entry name" value="HAPPYHOUR, ISOFORM A"/>
    <property type="match status" value="1"/>
</dbReference>
<dbReference type="InterPro" id="IPR021160">
    <property type="entry name" value="MAPKKKK"/>
</dbReference>